<name>A0A8J6QM59_9GAMM</name>
<evidence type="ECO:0000313" key="4">
    <source>
        <dbReference type="Proteomes" id="UP000638014"/>
    </source>
</evidence>
<dbReference type="RefSeq" id="WP_191146018.1">
    <property type="nucleotide sequence ID" value="NZ_JACXAF010000025.1"/>
</dbReference>
<protein>
    <submittedName>
        <fullName evidence="3">PEP-CTERM sorting domain-containing protein</fullName>
    </submittedName>
</protein>
<keyword evidence="4" id="KW-1185">Reference proteome</keyword>
<proteinExistence type="predicted"/>
<gene>
    <name evidence="3" type="ORF">IC617_16120</name>
</gene>
<feature type="domain" description="Ice-binding protein C-terminal" evidence="2">
    <location>
        <begin position="188"/>
        <end position="209"/>
    </location>
</feature>
<evidence type="ECO:0000256" key="1">
    <source>
        <dbReference type="SAM" id="SignalP"/>
    </source>
</evidence>
<dbReference type="NCBIfam" id="TIGR02595">
    <property type="entry name" value="PEP_CTERM"/>
    <property type="match status" value="1"/>
</dbReference>
<evidence type="ECO:0000313" key="3">
    <source>
        <dbReference type="EMBL" id="MBD1390957.1"/>
    </source>
</evidence>
<comment type="caution">
    <text evidence="3">The sequence shown here is derived from an EMBL/GenBank/DDBJ whole genome shotgun (WGS) entry which is preliminary data.</text>
</comment>
<dbReference type="Pfam" id="PF07589">
    <property type="entry name" value="PEP-CTERM"/>
    <property type="match status" value="1"/>
</dbReference>
<dbReference type="EMBL" id="JACXAF010000025">
    <property type="protein sequence ID" value="MBD1390957.1"/>
    <property type="molecule type" value="Genomic_DNA"/>
</dbReference>
<evidence type="ECO:0000259" key="2">
    <source>
        <dbReference type="Pfam" id="PF07589"/>
    </source>
</evidence>
<keyword evidence="1" id="KW-0732">Signal</keyword>
<dbReference type="AlphaFoldDB" id="A0A8J6QM59"/>
<feature type="chain" id="PRO_5035288942" evidence="1">
    <location>
        <begin position="27"/>
        <end position="210"/>
    </location>
</feature>
<organism evidence="3 4">
    <name type="scientific">Neiella litorisoli</name>
    <dbReference type="NCBI Taxonomy" id="2771431"/>
    <lineage>
        <taxon>Bacteria</taxon>
        <taxon>Pseudomonadati</taxon>
        <taxon>Pseudomonadota</taxon>
        <taxon>Gammaproteobacteria</taxon>
        <taxon>Alteromonadales</taxon>
        <taxon>Echinimonadaceae</taxon>
        <taxon>Neiella</taxon>
    </lineage>
</organism>
<dbReference type="InterPro" id="IPR013424">
    <property type="entry name" value="Ice-binding_C"/>
</dbReference>
<reference evidence="3" key="1">
    <citation type="submission" date="2020-09" db="EMBL/GenBank/DDBJ databases">
        <title>A novel bacterium of genus Neiella, isolated from South China Sea.</title>
        <authorList>
            <person name="Huang H."/>
            <person name="Mo K."/>
            <person name="Hu Y."/>
        </authorList>
    </citation>
    <scope>NUCLEOTIDE SEQUENCE</scope>
    <source>
        <strain evidence="3">HB171785</strain>
    </source>
</reference>
<accession>A0A8J6QM59</accession>
<feature type="signal peptide" evidence="1">
    <location>
        <begin position="1"/>
        <end position="26"/>
    </location>
</feature>
<sequence>MSTQAIMKTLRVLLGFSVMFFGSAQASLITTTELGTDGVIEISESIAWVLSSGSNGVETSNYGIVFRGHDSVSELDTLSFLSGSVTLTINGISSSLSGNGYVSVLGAGNYAGNDINENDSFVYFQFPSIFAAKAGDLVTLSAGEIRFAGQGAEVITSQANFVGEIFLISNFPSEGTKIGQSVKVGTEVPEPGSLLIMALGLVGLAYRRRM</sequence>
<dbReference type="Proteomes" id="UP000638014">
    <property type="component" value="Unassembled WGS sequence"/>
</dbReference>